<evidence type="ECO:0000256" key="1">
    <source>
        <dbReference type="SAM" id="Phobius"/>
    </source>
</evidence>
<accession>A0A4R3MME0</accession>
<protein>
    <submittedName>
        <fullName evidence="2">Uncharacterized protein</fullName>
    </submittedName>
</protein>
<evidence type="ECO:0000313" key="3">
    <source>
        <dbReference type="Proteomes" id="UP000294902"/>
    </source>
</evidence>
<feature type="transmembrane region" description="Helical" evidence="1">
    <location>
        <begin position="629"/>
        <end position="646"/>
    </location>
</feature>
<keyword evidence="1" id="KW-0812">Transmembrane</keyword>
<organism evidence="2 3">
    <name type="scientific">Natranaerovirga pectinivora</name>
    <dbReference type="NCBI Taxonomy" id="682400"/>
    <lineage>
        <taxon>Bacteria</taxon>
        <taxon>Bacillati</taxon>
        <taxon>Bacillota</taxon>
        <taxon>Clostridia</taxon>
        <taxon>Lachnospirales</taxon>
        <taxon>Natranaerovirgaceae</taxon>
        <taxon>Natranaerovirga</taxon>
    </lineage>
</organism>
<feature type="transmembrane region" description="Helical" evidence="1">
    <location>
        <begin position="653"/>
        <end position="672"/>
    </location>
</feature>
<dbReference type="OrthoDB" id="3805529at2"/>
<feature type="transmembrane region" description="Helical" evidence="1">
    <location>
        <begin position="398"/>
        <end position="420"/>
    </location>
</feature>
<feature type="transmembrane region" description="Helical" evidence="1">
    <location>
        <begin position="684"/>
        <end position="709"/>
    </location>
</feature>
<dbReference type="Pfam" id="PF18949">
    <property type="entry name" value="DUF5693"/>
    <property type="match status" value="1"/>
</dbReference>
<keyword evidence="3" id="KW-1185">Reference proteome</keyword>
<feature type="transmembrane region" description="Helical" evidence="1">
    <location>
        <begin position="531"/>
        <end position="549"/>
    </location>
</feature>
<dbReference type="EMBL" id="SMAL01000007">
    <property type="protein sequence ID" value="TCT14110.1"/>
    <property type="molecule type" value="Genomic_DNA"/>
</dbReference>
<feature type="transmembrane region" description="Helical" evidence="1">
    <location>
        <begin position="493"/>
        <end position="511"/>
    </location>
</feature>
<evidence type="ECO:0000313" key="2">
    <source>
        <dbReference type="EMBL" id="TCT14110.1"/>
    </source>
</evidence>
<dbReference type="Proteomes" id="UP000294902">
    <property type="component" value="Unassembled WGS sequence"/>
</dbReference>
<sequence length="719" mass="83206">MNKKIFIGIFTILSLLSIFGLVTTLMERNEVERSSHGIEFILDYNEIEKLADASEMDLLYWFRNFYEYGATSVALTEENIHSLARENNIIFFITYDDLLSQRNLGQENKLFSDVEFLDLERYDVIVTTTNPFYYNWIVDQYETFYSDKLITHFITEDKYIIVLNGSREEAIVLRDGLAINQGSNYSTQVERIYSSTVLNLGIGLDERKIQIIAQSGLEILPRLLADGERPKERLASLQQEMDYYNLKPSVMLLTGREVLGFPTHIEEFSNFLLDNNISLGLIETNVQRQHLNYNGLEDLIDYLNKEQLVRVFTTWPYIQERYGYYNYEGPEEIINTYYRAITERNIRIIYFRPFIYETRYVTSEESYRKMFEDLNKRLENHNLYIGEHTPFPVMLSSYYRIMLMTIGVIILGLILLNLIVPLNMLSNLGLLGLGIVGFGCTNFVAPNFSKSILGIIISVVMPCLSIAFLLNGFEKIKKSSKKANLKTIIGKSIYFVVVLSGISLIGGLYLSGLLAETDYIIELRIFRGVKVSQLIPLIIIGMLLIKNFINHKTYNCKEVFNKYLKMTLRVLEAPIKLKYIVYVLVIIMVGYIYIARTGHETNVQPSMLELITRNFLENQLLARPRFKEFLIAVPAIFLSVYFVYYFKYTFAVVFVFIATIGQTSILNTFAHQRTPMYVSVIRTIYGAVYGIVIGLIVLLIFSALHLFLIKQMNRFKKGN</sequence>
<proteinExistence type="predicted"/>
<dbReference type="AlphaFoldDB" id="A0A4R3MME0"/>
<feature type="transmembrane region" description="Helical" evidence="1">
    <location>
        <begin position="427"/>
        <end position="445"/>
    </location>
</feature>
<comment type="caution">
    <text evidence="2">The sequence shown here is derived from an EMBL/GenBank/DDBJ whole genome shotgun (WGS) entry which is preliminary data.</text>
</comment>
<dbReference type="InterPro" id="IPR043748">
    <property type="entry name" value="DUF5693"/>
</dbReference>
<dbReference type="RefSeq" id="WP_132253098.1">
    <property type="nucleotide sequence ID" value="NZ_SMAL01000007.1"/>
</dbReference>
<feature type="transmembrane region" description="Helical" evidence="1">
    <location>
        <begin position="579"/>
        <end position="596"/>
    </location>
</feature>
<keyword evidence="1" id="KW-0472">Membrane</keyword>
<gene>
    <name evidence="2" type="ORF">EDC18_107179</name>
</gene>
<name>A0A4R3MME0_9FIRM</name>
<feature type="transmembrane region" description="Helical" evidence="1">
    <location>
        <begin position="451"/>
        <end position="473"/>
    </location>
</feature>
<reference evidence="2 3" key="1">
    <citation type="submission" date="2019-03" db="EMBL/GenBank/DDBJ databases">
        <title>Genomic Encyclopedia of Type Strains, Phase IV (KMG-IV): sequencing the most valuable type-strain genomes for metagenomic binning, comparative biology and taxonomic classification.</title>
        <authorList>
            <person name="Goeker M."/>
        </authorList>
    </citation>
    <scope>NUCLEOTIDE SEQUENCE [LARGE SCALE GENOMIC DNA]</scope>
    <source>
        <strain evidence="2 3">DSM 24629</strain>
    </source>
</reference>
<keyword evidence="1" id="KW-1133">Transmembrane helix</keyword>